<evidence type="ECO:0000313" key="4">
    <source>
        <dbReference type="Proteomes" id="UP000660680"/>
    </source>
</evidence>
<dbReference type="InterPro" id="IPR025295">
    <property type="entry name" value="eCIS_core_dom"/>
</dbReference>
<dbReference type="Pfam" id="PF13699">
    <property type="entry name" value="eCIS_core"/>
    <property type="match status" value="1"/>
</dbReference>
<protein>
    <recommendedName>
        <fullName evidence="2">eCIS core domain-containing protein</fullName>
    </recommendedName>
</protein>
<feature type="region of interest" description="Disordered" evidence="1">
    <location>
        <begin position="346"/>
        <end position="366"/>
    </location>
</feature>
<reference evidence="3" key="1">
    <citation type="journal article" date="2014" name="Int. J. Syst. Evol. Microbiol.">
        <title>Complete genome sequence of Corynebacterium casei LMG S-19264T (=DSM 44701T), isolated from a smear-ripened cheese.</title>
        <authorList>
            <consortium name="US DOE Joint Genome Institute (JGI-PGF)"/>
            <person name="Walter F."/>
            <person name="Albersmeier A."/>
            <person name="Kalinowski J."/>
            <person name="Ruckert C."/>
        </authorList>
    </citation>
    <scope>NUCLEOTIDE SEQUENCE</scope>
    <source>
        <strain evidence="3">JCM 3276</strain>
    </source>
</reference>
<feature type="compositionally biased region" description="Low complexity" evidence="1">
    <location>
        <begin position="387"/>
        <end position="400"/>
    </location>
</feature>
<name>A0A918GHH1_9PSEU</name>
<dbReference type="AlphaFoldDB" id="A0A918GHH1"/>
<feature type="region of interest" description="Disordered" evidence="1">
    <location>
        <begin position="378"/>
        <end position="434"/>
    </location>
</feature>
<reference evidence="3" key="2">
    <citation type="submission" date="2020-09" db="EMBL/GenBank/DDBJ databases">
        <authorList>
            <person name="Sun Q."/>
            <person name="Ohkuma M."/>
        </authorList>
    </citation>
    <scope>NUCLEOTIDE SEQUENCE</scope>
    <source>
        <strain evidence="3">JCM 3276</strain>
    </source>
</reference>
<feature type="domain" description="eCIS core" evidence="2">
    <location>
        <begin position="123"/>
        <end position="196"/>
    </location>
</feature>
<feature type="compositionally biased region" description="Basic and acidic residues" evidence="1">
    <location>
        <begin position="99"/>
        <end position="108"/>
    </location>
</feature>
<comment type="caution">
    <text evidence="3">The sequence shown here is derived from an EMBL/GenBank/DDBJ whole genome shotgun (WGS) entry which is preliminary data.</text>
</comment>
<feature type="region of interest" description="Disordered" evidence="1">
    <location>
        <begin position="1"/>
        <end position="122"/>
    </location>
</feature>
<gene>
    <name evidence="3" type="ORF">GCM10010171_35590</name>
</gene>
<proteinExistence type="predicted"/>
<feature type="compositionally biased region" description="Basic and acidic residues" evidence="1">
    <location>
        <begin position="401"/>
        <end position="433"/>
    </location>
</feature>
<feature type="region of interest" description="Disordered" evidence="1">
    <location>
        <begin position="222"/>
        <end position="243"/>
    </location>
</feature>
<evidence type="ECO:0000256" key="1">
    <source>
        <dbReference type="SAM" id="MobiDB-lite"/>
    </source>
</evidence>
<keyword evidence="4" id="KW-1185">Reference proteome</keyword>
<evidence type="ECO:0000313" key="3">
    <source>
        <dbReference type="EMBL" id="GGS37578.1"/>
    </source>
</evidence>
<dbReference type="EMBL" id="BMRB01000002">
    <property type="protein sequence ID" value="GGS37578.1"/>
    <property type="molecule type" value="Genomic_DNA"/>
</dbReference>
<organism evidence="3 4">
    <name type="scientific">Actinokineospora fastidiosa</name>
    <dbReference type="NCBI Taxonomy" id="1816"/>
    <lineage>
        <taxon>Bacteria</taxon>
        <taxon>Bacillati</taxon>
        <taxon>Actinomycetota</taxon>
        <taxon>Actinomycetes</taxon>
        <taxon>Pseudonocardiales</taxon>
        <taxon>Pseudonocardiaceae</taxon>
        <taxon>Actinokineospora</taxon>
    </lineage>
</organism>
<accession>A0A918GHH1</accession>
<sequence>MGQTRRLGLGAPVSRVEPDAPPETPARTGFPYTLDGLRKVDQPPSLAEALAATAEQPPLVHPEALGATAEQPPLVHPEALAATAEQPPLVHPEATPTGSEDRSERPFDRPPAPGEPIVQVTAPADIADDVSRTTGTDVTDVPVFRGPAVDAAARERGARAFARAGAVFLPDAAGPLTAPKARALVAHELVHVAQQRVLGRVPDQGRRLEAEAVAVERRYETTSAAAPELHHPRPAPAPALGGPAQLAVQPTAVQSSHFEQPEREEIAHIAETSAHRVVEQWSHPRLGGGPAPAPAPEFDREARRQELEAEMLDMINTDRDYQNLPPVGHLDQADLERLERRLDREEFTGFRPSPRRSWSAPPPDGVFGDVVQFSEVVGADGRPRPMPSAGAPAPAPARQGRTPDRPRPVEPDDEDEHRPHRYSDHRDRRRADEVDGVFGDVVQFSETVPIRRPDDGHDRAGHGSEQEPIDLDRVDIEELTARLYERLRGRLRLELLVDRERAGLLTDFR</sequence>
<evidence type="ECO:0000259" key="2">
    <source>
        <dbReference type="Pfam" id="PF13699"/>
    </source>
</evidence>
<dbReference type="Proteomes" id="UP000660680">
    <property type="component" value="Unassembled WGS sequence"/>
</dbReference>